<evidence type="ECO:0000313" key="1">
    <source>
        <dbReference type="EMBL" id="MBD1422574.1"/>
    </source>
</evidence>
<gene>
    <name evidence="1" type="ORF">H8B21_13435</name>
</gene>
<name>A0ABR7XTT3_9SPHI</name>
<proteinExistence type="predicted"/>
<reference evidence="1 2" key="1">
    <citation type="submission" date="2020-08" db="EMBL/GenBank/DDBJ databases">
        <title>Sphingobacterium sp. DN00404 isolated from aquaculture water.</title>
        <authorList>
            <person name="Zhang M."/>
        </authorList>
    </citation>
    <scope>NUCLEOTIDE SEQUENCE [LARGE SCALE GENOMIC DNA]</scope>
    <source>
        <strain evidence="1 2">KCTC 42746</strain>
    </source>
</reference>
<dbReference type="Proteomes" id="UP000651112">
    <property type="component" value="Unassembled WGS sequence"/>
</dbReference>
<dbReference type="EMBL" id="JACNYL010000003">
    <property type="protein sequence ID" value="MBD1422574.1"/>
    <property type="molecule type" value="Genomic_DNA"/>
</dbReference>
<organism evidence="1 2">
    <name type="scientific">Sphingobacterium chuzhouense</name>
    <dbReference type="NCBI Taxonomy" id="1742264"/>
    <lineage>
        <taxon>Bacteria</taxon>
        <taxon>Pseudomonadati</taxon>
        <taxon>Bacteroidota</taxon>
        <taxon>Sphingobacteriia</taxon>
        <taxon>Sphingobacteriales</taxon>
        <taxon>Sphingobacteriaceae</taxon>
        <taxon>Sphingobacterium</taxon>
    </lineage>
</organism>
<protein>
    <submittedName>
        <fullName evidence="1">Uncharacterized protein</fullName>
    </submittedName>
</protein>
<sequence length="69" mass="8360">MMEREEFRDMLLGAIDEKYHQKVEEWLINAEKQFEKIADATNWPIGEIRGFYRPIVFEIGLKRRDICIE</sequence>
<evidence type="ECO:0000313" key="2">
    <source>
        <dbReference type="Proteomes" id="UP000651112"/>
    </source>
</evidence>
<accession>A0ABR7XTT3</accession>
<keyword evidence="2" id="KW-1185">Reference proteome</keyword>
<dbReference type="RefSeq" id="WP_190314287.1">
    <property type="nucleotide sequence ID" value="NZ_JACNYL010000003.1"/>
</dbReference>
<comment type="caution">
    <text evidence="1">The sequence shown here is derived from an EMBL/GenBank/DDBJ whole genome shotgun (WGS) entry which is preliminary data.</text>
</comment>